<evidence type="ECO:0008006" key="4">
    <source>
        <dbReference type="Google" id="ProtNLM"/>
    </source>
</evidence>
<keyword evidence="1" id="KW-0812">Transmembrane</keyword>
<dbReference type="EMBL" id="JANUXW010000007">
    <property type="protein sequence ID" value="MCS4534291.1"/>
    <property type="molecule type" value="Genomic_DNA"/>
</dbReference>
<evidence type="ECO:0000313" key="2">
    <source>
        <dbReference type="EMBL" id="MCS4534291.1"/>
    </source>
</evidence>
<reference evidence="2" key="1">
    <citation type="submission" date="2022-08" db="EMBL/GenBank/DDBJ databases">
        <authorList>
            <person name="Volokhov D.V."/>
            <person name="Furtak V.A."/>
            <person name="Zagorodnyaya T.A."/>
        </authorList>
    </citation>
    <scope>NUCLEOTIDE SEQUENCE</scope>
    <source>
        <strain evidence="2">CSL10203-ORH2</strain>
    </source>
</reference>
<organism evidence="2 3">
    <name type="scientific">Neisseria montereyensis</name>
    <dbReference type="NCBI Taxonomy" id="2973938"/>
    <lineage>
        <taxon>Bacteria</taxon>
        <taxon>Pseudomonadati</taxon>
        <taxon>Pseudomonadota</taxon>
        <taxon>Betaproteobacteria</taxon>
        <taxon>Neisseriales</taxon>
        <taxon>Neisseriaceae</taxon>
        <taxon>Neisseria</taxon>
    </lineage>
</organism>
<keyword evidence="1" id="KW-0472">Membrane</keyword>
<dbReference type="Proteomes" id="UP001166947">
    <property type="component" value="Unassembled WGS sequence"/>
</dbReference>
<accession>A0ABT2FDJ4</accession>
<sequence length="151" mass="17589">MNILSRSTNILINISVLSFGFLNVYIFYIYDKLGFILEKGSLSKYISILVSAVFAISTLCLIYKMIVFAAGEKKIDIQKIPADVQKKFINFYNQKNVVIICLMLFLYCFFLYFFKNNDLYFNLNIYTMISIVLIFGLTLFFLVINHKKTLS</sequence>
<proteinExistence type="predicted"/>
<dbReference type="RefSeq" id="WP_259292076.1">
    <property type="nucleotide sequence ID" value="NZ_JANUXW010000007.1"/>
</dbReference>
<comment type="caution">
    <text evidence="2">The sequence shown here is derived from an EMBL/GenBank/DDBJ whole genome shotgun (WGS) entry which is preliminary data.</text>
</comment>
<feature type="transmembrane region" description="Helical" evidence="1">
    <location>
        <begin position="12"/>
        <end position="30"/>
    </location>
</feature>
<reference evidence="2" key="2">
    <citation type="journal article" date="2023" name="Curr. Microbiol.">
        <title>Neisseria montereyensis sp. nov., Isolated from Oropharynx of California Sea Lion (Zalophus californianus): Genomic, Phylogenetic, and Phenotypic Study.</title>
        <authorList>
            <person name="Volokhov D.V."/>
            <person name="Zagorodnyaya T.A."/>
            <person name="Furtak V.A."/>
            <person name="Nattanmai G."/>
            <person name="Randall L."/>
            <person name="Jose S."/>
            <person name="Gao Y."/>
            <person name="Gulland F.M."/>
            <person name="Eisenberg T."/>
            <person name="Delmonte P."/>
            <person name="Blom J."/>
            <person name="Mitchell K.K."/>
        </authorList>
    </citation>
    <scope>NUCLEOTIDE SEQUENCE</scope>
    <source>
        <strain evidence="2">CSL10203-ORH2</strain>
    </source>
</reference>
<keyword evidence="1" id="KW-1133">Transmembrane helix</keyword>
<name>A0ABT2FDJ4_9NEIS</name>
<protein>
    <recommendedName>
        <fullName evidence="4">Integral membrane protein</fullName>
    </recommendedName>
</protein>
<keyword evidence="3" id="KW-1185">Reference proteome</keyword>
<feature type="transmembrane region" description="Helical" evidence="1">
    <location>
        <begin position="96"/>
        <end position="113"/>
    </location>
</feature>
<gene>
    <name evidence="2" type="ORF">NXS09_08265</name>
</gene>
<evidence type="ECO:0000313" key="3">
    <source>
        <dbReference type="Proteomes" id="UP001166947"/>
    </source>
</evidence>
<feature type="transmembrane region" description="Helical" evidence="1">
    <location>
        <begin position="42"/>
        <end position="63"/>
    </location>
</feature>
<feature type="transmembrane region" description="Helical" evidence="1">
    <location>
        <begin position="125"/>
        <end position="144"/>
    </location>
</feature>
<evidence type="ECO:0000256" key="1">
    <source>
        <dbReference type="SAM" id="Phobius"/>
    </source>
</evidence>